<dbReference type="Proteomes" id="UP001199816">
    <property type="component" value="Unassembled WGS sequence"/>
</dbReference>
<dbReference type="RefSeq" id="WP_231003247.1">
    <property type="nucleotide sequence ID" value="NZ_JAJNEC010000004.1"/>
</dbReference>
<sequence length="146" mass="16459">MKFRLIPLLLFTLSLGGLFACQKNREVERKAPPASEAIQGTWLFSAYKGPLRSLEIAPYTLHFSSSGIFELRSPDGVLTEKKRYQLLRMQEGIQLDFPDQQSVLSEEPLWGMNGATHIVLLNQDSLVLGGPPCCHPEELIYFIKQP</sequence>
<dbReference type="EMBL" id="JAJNEC010000004">
    <property type="protein sequence ID" value="MCD2422340.1"/>
    <property type="molecule type" value="Genomic_DNA"/>
</dbReference>
<feature type="signal peptide" evidence="1">
    <location>
        <begin position="1"/>
        <end position="20"/>
    </location>
</feature>
<accession>A0ABS8PML4</accession>
<gene>
    <name evidence="2" type="ORF">LQ567_06165</name>
</gene>
<protein>
    <recommendedName>
        <fullName evidence="4">Lipocalin-like domain-containing protein</fullName>
    </recommendedName>
</protein>
<name>A0ABS8PML4_9BACT</name>
<reference evidence="2 3" key="1">
    <citation type="submission" date="2021-11" db="EMBL/GenBank/DDBJ databases">
        <title>Genomic of Niabella pedocola.</title>
        <authorList>
            <person name="Wu T."/>
        </authorList>
    </citation>
    <scope>NUCLEOTIDE SEQUENCE [LARGE SCALE GENOMIC DNA]</scope>
    <source>
        <strain evidence="2 3">JCM 31011</strain>
    </source>
</reference>
<proteinExistence type="predicted"/>
<dbReference type="PROSITE" id="PS51257">
    <property type="entry name" value="PROKAR_LIPOPROTEIN"/>
    <property type="match status" value="1"/>
</dbReference>
<evidence type="ECO:0008006" key="4">
    <source>
        <dbReference type="Google" id="ProtNLM"/>
    </source>
</evidence>
<evidence type="ECO:0000256" key="1">
    <source>
        <dbReference type="SAM" id="SignalP"/>
    </source>
</evidence>
<keyword evidence="1" id="KW-0732">Signal</keyword>
<feature type="chain" id="PRO_5047331493" description="Lipocalin-like domain-containing protein" evidence="1">
    <location>
        <begin position="21"/>
        <end position="146"/>
    </location>
</feature>
<evidence type="ECO:0000313" key="2">
    <source>
        <dbReference type="EMBL" id="MCD2422340.1"/>
    </source>
</evidence>
<comment type="caution">
    <text evidence="2">The sequence shown here is derived from an EMBL/GenBank/DDBJ whole genome shotgun (WGS) entry which is preliminary data.</text>
</comment>
<keyword evidence="3" id="KW-1185">Reference proteome</keyword>
<organism evidence="2 3">
    <name type="scientific">Niabella pedocola</name>
    <dbReference type="NCBI Taxonomy" id="1752077"/>
    <lineage>
        <taxon>Bacteria</taxon>
        <taxon>Pseudomonadati</taxon>
        <taxon>Bacteroidota</taxon>
        <taxon>Chitinophagia</taxon>
        <taxon>Chitinophagales</taxon>
        <taxon>Chitinophagaceae</taxon>
        <taxon>Niabella</taxon>
    </lineage>
</organism>
<evidence type="ECO:0000313" key="3">
    <source>
        <dbReference type="Proteomes" id="UP001199816"/>
    </source>
</evidence>